<feature type="chain" id="PRO_5039923535" evidence="2">
    <location>
        <begin position="24"/>
        <end position="412"/>
    </location>
</feature>
<keyword evidence="2" id="KW-0732">Signal</keyword>
<dbReference type="NCBIfam" id="TIGR03436">
    <property type="entry name" value="acidobact_VWFA"/>
    <property type="match status" value="1"/>
</dbReference>
<dbReference type="SUPFAM" id="SSF53300">
    <property type="entry name" value="vWA-like"/>
    <property type="match status" value="1"/>
</dbReference>
<organism evidence="3 4">
    <name type="scientific">Occallatibacter riparius</name>
    <dbReference type="NCBI Taxonomy" id="1002689"/>
    <lineage>
        <taxon>Bacteria</taxon>
        <taxon>Pseudomonadati</taxon>
        <taxon>Acidobacteriota</taxon>
        <taxon>Terriglobia</taxon>
        <taxon>Terriglobales</taxon>
        <taxon>Acidobacteriaceae</taxon>
        <taxon>Occallatibacter</taxon>
    </lineage>
</organism>
<dbReference type="InterPro" id="IPR036465">
    <property type="entry name" value="vWFA_dom_sf"/>
</dbReference>
<dbReference type="AlphaFoldDB" id="A0A9J7BVI7"/>
<feature type="signal peptide" evidence="2">
    <location>
        <begin position="1"/>
        <end position="23"/>
    </location>
</feature>
<evidence type="ECO:0000313" key="4">
    <source>
        <dbReference type="Proteomes" id="UP001059380"/>
    </source>
</evidence>
<dbReference type="Gene3D" id="3.40.50.410">
    <property type="entry name" value="von Willebrand factor, type A domain"/>
    <property type="match status" value="1"/>
</dbReference>
<evidence type="ECO:0000313" key="3">
    <source>
        <dbReference type="EMBL" id="UWZ86703.1"/>
    </source>
</evidence>
<gene>
    <name evidence="3" type="ORF">MOP44_12325</name>
</gene>
<dbReference type="CDD" id="cd00198">
    <property type="entry name" value="vWFA"/>
    <property type="match status" value="1"/>
</dbReference>
<dbReference type="KEGG" id="orp:MOP44_12325"/>
<reference evidence="3" key="1">
    <citation type="submission" date="2021-04" db="EMBL/GenBank/DDBJ databases">
        <title>Phylogenetic analysis of Acidobacteriaceae.</title>
        <authorList>
            <person name="Qiu L."/>
            <person name="Zhang Q."/>
        </authorList>
    </citation>
    <scope>NUCLEOTIDE SEQUENCE</scope>
    <source>
        <strain evidence="3">DSM 25168</strain>
    </source>
</reference>
<protein>
    <submittedName>
        <fullName evidence="3">VWA domain-containing protein</fullName>
    </submittedName>
</protein>
<dbReference type="EMBL" id="CP093313">
    <property type="protein sequence ID" value="UWZ86703.1"/>
    <property type="molecule type" value="Genomic_DNA"/>
</dbReference>
<feature type="region of interest" description="Disordered" evidence="1">
    <location>
        <begin position="252"/>
        <end position="296"/>
    </location>
</feature>
<dbReference type="RefSeq" id="WP_260796340.1">
    <property type="nucleotide sequence ID" value="NZ_CP093313.1"/>
</dbReference>
<dbReference type="Proteomes" id="UP001059380">
    <property type="component" value="Chromosome"/>
</dbReference>
<accession>A0A9J7BVI7</accession>
<keyword evidence="4" id="KW-1185">Reference proteome</keyword>
<sequence>MNSRTLLSAVALCALFAPGVLRAQETADQQGSIFTTQTTVVLVPTLVRDKNGAIVYTLKPEDFRLTDDGVPQKLTLDADGGSEPLALVVVLEVGGAGARQFEKYDTLAPPLGPMLGSIVGGVQQRRVAVVTFDSEPDLLQPFTSDVDQAARALRGLRPGCGRQHHFDNCAWPTAIHDVPLGDNGAAILDSLAYAVNLLRVEPPSYRRAILLISETLDRGSQTTIEQAVRAITESNTTIYSIGFSTAKSEASHYAARQLPTQPSGRPSGILSLENHHPNPPNGCMGKDPNPDPDAPLSRWSQFYDCMGQLLPPLTFAKMAAIATGDSLQKNVPATVARLTGGEYFKLGNEKSLERDLAAISNRLPNRYALSFHPQSPRAGLHTLRLSLPGYSGLEVTARTSYWAEASATTGHR</sequence>
<evidence type="ECO:0000256" key="2">
    <source>
        <dbReference type="SAM" id="SignalP"/>
    </source>
</evidence>
<name>A0A9J7BVI7_9BACT</name>
<proteinExistence type="predicted"/>
<dbReference type="InterPro" id="IPR017802">
    <property type="entry name" value="VWFA-rel_acidobac-type"/>
</dbReference>
<evidence type="ECO:0000256" key="1">
    <source>
        <dbReference type="SAM" id="MobiDB-lite"/>
    </source>
</evidence>